<reference evidence="7" key="2">
    <citation type="submission" date="2017-11" db="EMBL/GenBank/DDBJ databases">
        <title>Coralsnake Venomics: Analyses of Venom Gland Transcriptomes and Proteomes of Six Brazilian Taxa.</title>
        <authorList>
            <person name="Aird S.D."/>
            <person name="Jorge da Silva N."/>
            <person name="Qiu L."/>
            <person name="Villar-Briones A."/>
            <person name="Aparecida-Saddi V."/>
            <person name="Campos-Telles M.P."/>
            <person name="Grau M."/>
            <person name="Mikheyev A.S."/>
        </authorList>
    </citation>
    <scope>NUCLEOTIDE SEQUENCE</scope>
    <source>
        <tissue evidence="7">Venom_gland</tissue>
    </source>
</reference>
<keyword evidence="1" id="KW-0808">Transferase</keyword>
<dbReference type="EMBL" id="IACK01086545">
    <property type="protein sequence ID" value="LAA80104.1"/>
    <property type="molecule type" value="Transcribed_RNA"/>
</dbReference>
<evidence type="ECO:0000256" key="5">
    <source>
        <dbReference type="ARBA" id="ARBA00022801"/>
    </source>
</evidence>
<proteinExistence type="predicted"/>
<keyword evidence="5" id="KW-0378">Hydrolase</keyword>
<evidence type="ECO:0000313" key="7">
    <source>
        <dbReference type="EMBL" id="LAA80103.1"/>
    </source>
</evidence>
<feature type="domain" description="Murine leukemia virus integrase C-terminal" evidence="6">
    <location>
        <begin position="87"/>
        <end position="138"/>
    </location>
</feature>
<dbReference type="EMBL" id="IACK01086544">
    <property type="protein sequence ID" value="LAA80103.1"/>
    <property type="molecule type" value="Transcribed_RNA"/>
</dbReference>
<dbReference type="GO" id="GO:0016779">
    <property type="term" value="F:nucleotidyltransferase activity"/>
    <property type="evidence" value="ECO:0007669"/>
    <property type="project" value="UniProtKB-KW"/>
</dbReference>
<organism evidence="7">
    <name type="scientific">Micrurus lemniscatus lemniscatus</name>
    <dbReference type="NCBI Taxonomy" id="129467"/>
    <lineage>
        <taxon>Eukaryota</taxon>
        <taxon>Metazoa</taxon>
        <taxon>Chordata</taxon>
        <taxon>Craniata</taxon>
        <taxon>Vertebrata</taxon>
        <taxon>Euteleostomi</taxon>
        <taxon>Lepidosauria</taxon>
        <taxon>Squamata</taxon>
        <taxon>Bifurcata</taxon>
        <taxon>Unidentata</taxon>
        <taxon>Episquamata</taxon>
        <taxon>Toxicofera</taxon>
        <taxon>Serpentes</taxon>
        <taxon>Colubroidea</taxon>
        <taxon>Elapidae</taxon>
        <taxon>Elapinae</taxon>
        <taxon>Micrurus</taxon>
    </lineage>
</organism>
<dbReference type="Pfam" id="PF18697">
    <property type="entry name" value="MLVIN_C"/>
    <property type="match status" value="1"/>
</dbReference>
<accession>A0A2D4I7A6</accession>
<evidence type="ECO:0000256" key="2">
    <source>
        <dbReference type="ARBA" id="ARBA00022695"/>
    </source>
</evidence>
<name>A0A2D4I7A6_MICLE</name>
<protein>
    <recommendedName>
        <fullName evidence="6">Murine leukemia virus integrase C-terminal domain-containing protein</fullName>
    </recommendedName>
</protein>
<keyword evidence="3" id="KW-0540">Nuclease</keyword>
<dbReference type="AlphaFoldDB" id="A0A2D4I7A6"/>
<evidence type="ECO:0000256" key="3">
    <source>
        <dbReference type="ARBA" id="ARBA00022722"/>
    </source>
</evidence>
<dbReference type="InterPro" id="IPR040643">
    <property type="entry name" value="MLVIN_C"/>
</dbReference>
<evidence type="ECO:0000259" key="6">
    <source>
        <dbReference type="Pfam" id="PF18697"/>
    </source>
</evidence>
<keyword evidence="2" id="KW-0548">Nucleotidyltransferase</keyword>
<keyword evidence="4" id="KW-0255">Endonuclease</keyword>
<reference evidence="7" key="1">
    <citation type="submission" date="2017-07" db="EMBL/GenBank/DDBJ databases">
        <authorList>
            <person name="Mikheyev A."/>
            <person name="Grau M."/>
        </authorList>
    </citation>
    <scope>NUCLEOTIDE SEQUENCE</scope>
    <source>
        <tissue evidence="7">Venom_gland</tissue>
    </source>
</reference>
<dbReference type="GO" id="GO:0004519">
    <property type="term" value="F:endonuclease activity"/>
    <property type="evidence" value="ECO:0007669"/>
    <property type="project" value="UniProtKB-KW"/>
</dbReference>
<evidence type="ECO:0000256" key="4">
    <source>
        <dbReference type="ARBA" id="ARBA00022759"/>
    </source>
</evidence>
<dbReference type="Gene3D" id="2.30.30.850">
    <property type="match status" value="1"/>
</dbReference>
<sequence length="152" mass="17390">MLELQLPWTKCLPLALLRIRTCPRKDVGISSYEMMFGIPYTGSVGMPRIELKDIFLRKFIQGLSQCFSSLRSKGLLAQTPPFDFHAHDFKSGDWVLIKQWRALGKLRPIWDGPFQVLLTTESAVRTREQGWIHHSRVKGPVDPALVPGRSKF</sequence>
<evidence type="ECO:0000256" key="1">
    <source>
        <dbReference type="ARBA" id="ARBA00022679"/>
    </source>
</evidence>
<dbReference type="GO" id="GO:0016787">
    <property type="term" value="F:hydrolase activity"/>
    <property type="evidence" value="ECO:0007669"/>
    <property type="project" value="UniProtKB-KW"/>
</dbReference>